<dbReference type="Pfam" id="PF05685">
    <property type="entry name" value="Uma2"/>
    <property type="match status" value="1"/>
</dbReference>
<evidence type="ECO:0000259" key="1">
    <source>
        <dbReference type="Pfam" id="PF05685"/>
    </source>
</evidence>
<dbReference type="InterPro" id="IPR008538">
    <property type="entry name" value="Uma2"/>
</dbReference>
<dbReference type="CDD" id="cd06260">
    <property type="entry name" value="DUF820-like"/>
    <property type="match status" value="1"/>
</dbReference>
<evidence type="ECO:0000313" key="3">
    <source>
        <dbReference type="Proteomes" id="UP000282574"/>
    </source>
</evidence>
<dbReference type="InterPro" id="IPR012296">
    <property type="entry name" value="Nuclease_put_TT1808"/>
</dbReference>
<name>A0AB37UFJ9_9CYAN</name>
<organism evidence="2 3">
    <name type="scientific">Chroococcidiopsis cubana SAG 39.79</name>
    <dbReference type="NCBI Taxonomy" id="388085"/>
    <lineage>
        <taxon>Bacteria</taxon>
        <taxon>Bacillati</taxon>
        <taxon>Cyanobacteriota</taxon>
        <taxon>Cyanophyceae</taxon>
        <taxon>Chroococcidiopsidales</taxon>
        <taxon>Chroococcidiopsidaceae</taxon>
        <taxon>Chroococcidiopsis</taxon>
    </lineage>
</organism>
<keyword evidence="3" id="KW-1185">Reference proteome</keyword>
<dbReference type="RefSeq" id="WP_106168707.1">
    <property type="nucleotide sequence ID" value="NZ_JAVKZF010000003.1"/>
</dbReference>
<dbReference type="PANTHER" id="PTHR47152">
    <property type="entry name" value="SLR2084 PROTEIN-RELATED"/>
    <property type="match status" value="1"/>
</dbReference>
<dbReference type="InterPro" id="IPR011335">
    <property type="entry name" value="Restrct_endonuc-II-like"/>
</dbReference>
<dbReference type="AlphaFoldDB" id="A0AB37UFJ9"/>
<dbReference type="SUPFAM" id="SSF52980">
    <property type="entry name" value="Restriction endonuclease-like"/>
    <property type="match status" value="1"/>
</dbReference>
<comment type="caution">
    <text evidence="2">The sequence shown here is derived from an EMBL/GenBank/DDBJ whole genome shotgun (WGS) entry which is preliminary data.</text>
</comment>
<accession>A0AB37UFJ9</accession>
<dbReference type="PANTHER" id="PTHR47152:SF2">
    <property type="entry name" value="SLR2084 PROTEIN"/>
    <property type="match status" value="1"/>
</dbReference>
<dbReference type="EMBL" id="RSCK01000059">
    <property type="protein sequence ID" value="RUT07489.1"/>
    <property type="molecule type" value="Genomic_DNA"/>
</dbReference>
<feature type="domain" description="Putative restriction endonuclease" evidence="1">
    <location>
        <begin position="20"/>
        <end position="168"/>
    </location>
</feature>
<sequence>MAIDTLTPLEQRIELSGISWETYERLLAELRDRRLRLTYYRGNLEIMAPSPEHEFYKKIIGRFVETLAEELKVKIYPLGSTTFKRPELSGVEPDECFYIHNRRSVQGKKRLDLNTDPPPDLVIEIDITSSSENRLAVYADLEVLEVWRYDGKFLKIYQLQNRQYIQVHESLAFPEVAITEIAQFLQQAMDANIDYLDLIRSFRQWIESQVQE</sequence>
<reference evidence="2 3" key="1">
    <citation type="journal article" date="2019" name="Genome Biol. Evol.">
        <title>Day and night: Metabolic profiles and evolutionary relationships of six axenic non-marine cyanobacteria.</title>
        <authorList>
            <person name="Will S.E."/>
            <person name="Henke P."/>
            <person name="Boedeker C."/>
            <person name="Huang S."/>
            <person name="Brinkmann H."/>
            <person name="Rohde M."/>
            <person name="Jarek M."/>
            <person name="Friedl T."/>
            <person name="Seufert S."/>
            <person name="Schumacher M."/>
            <person name="Overmann J."/>
            <person name="Neumann-Schaal M."/>
            <person name="Petersen J."/>
        </authorList>
    </citation>
    <scope>NUCLEOTIDE SEQUENCE [LARGE SCALE GENOMIC DNA]</scope>
    <source>
        <strain evidence="2 3">SAG 39.79</strain>
    </source>
</reference>
<dbReference type="Gene3D" id="3.90.1570.10">
    <property type="entry name" value="tt1808, chain A"/>
    <property type="match status" value="1"/>
</dbReference>
<dbReference type="Proteomes" id="UP000282574">
    <property type="component" value="Unassembled WGS sequence"/>
</dbReference>
<gene>
    <name evidence="2" type="ORF">DSM107010_49610</name>
</gene>
<evidence type="ECO:0000313" key="2">
    <source>
        <dbReference type="EMBL" id="RUT07489.1"/>
    </source>
</evidence>
<proteinExistence type="predicted"/>
<protein>
    <recommendedName>
        <fullName evidence="1">Putative restriction endonuclease domain-containing protein</fullName>
    </recommendedName>
</protein>